<evidence type="ECO:0000313" key="2">
    <source>
        <dbReference type="EMBL" id="GAA6408040.1"/>
    </source>
</evidence>
<dbReference type="Gene3D" id="2.30.30.320">
    <property type="entry name" value="DUF1653-like domain"/>
    <property type="match status" value="1"/>
</dbReference>
<dbReference type="InterPro" id="IPR023387">
    <property type="entry name" value="DUF1653-like_dom"/>
</dbReference>
<protein>
    <recommendedName>
        <fullName evidence="1">DUF1653 domain-containing protein</fullName>
    </recommendedName>
</protein>
<feature type="domain" description="DUF1653" evidence="1">
    <location>
        <begin position="86"/>
        <end position="148"/>
    </location>
</feature>
<evidence type="ECO:0000313" key="3">
    <source>
        <dbReference type="Proteomes" id="UP001600943"/>
    </source>
</evidence>
<dbReference type="Proteomes" id="UP001600943">
    <property type="component" value="Unassembled WGS sequence"/>
</dbReference>
<dbReference type="EMBL" id="BAABYW010000001">
    <property type="protein sequence ID" value="GAA6408040.1"/>
    <property type="molecule type" value="Genomic_DNA"/>
</dbReference>
<sequence length="156" mass="18432">MDGKIFKISGYLVDPNGENEAVWIWEELRHLNDTFGQHVHVKEADIPDWTDENPLNYENCDLAECEKYFPDKYLVREDRSVKVGKTYRHFKGKIVEVIAISQDTESPGQFYVVYKCEDGAIWSRPYGMFISKVDREKYPDADQEYRFEEVQNGYQE</sequence>
<proteinExistence type="predicted"/>
<dbReference type="RefSeq" id="WP_195659613.1">
    <property type="nucleotide sequence ID" value="NZ_BAABYW010000001.1"/>
</dbReference>
<reference evidence="2 3" key="1">
    <citation type="submission" date="2024-04" db="EMBL/GenBank/DDBJ databases">
        <title>Defined microbial consortia suppress multidrug-resistant proinflammatory Enterobacteriaceae via ecological control.</title>
        <authorList>
            <person name="Furuichi M."/>
            <person name="Kawaguchi T."/>
            <person name="Pust M."/>
            <person name="Yasuma K."/>
            <person name="Plichta D."/>
            <person name="Hasegawa N."/>
            <person name="Ohya T."/>
            <person name="Bhattarai S."/>
            <person name="Sasajima S."/>
            <person name="Aoto Y."/>
            <person name="Tuganbaev T."/>
            <person name="Yaginuma M."/>
            <person name="Ueda M."/>
            <person name="Okahashi N."/>
            <person name="Amafuji K."/>
            <person name="Kiridooshi Y."/>
            <person name="Sugita K."/>
            <person name="Strazar M."/>
            <person name="Skelly A."/>
            <person name="Suda W."/>
            <person name="Hattori M."/>
            <person name="Nakamoto N."/>
            <person name="Caballero S."/>
            <person name="Norman J."/>
            <person name="Olle B."/>
            <person name="Tanoue T."/>
            <person name="Arita M."/>
            <person name="Bucci V."/>
            <person name="Atarashi K."/>
            <person name="Xavier R."/>
            <person name="Honda K."/>
        </authorList>
    </citation>
    <scope>NUCLEOTIDE SEQUENCE [LARGE SCALE GENOMIC DNA]</scope>
    <source>
        <strain evidence="3">k04-0078-D8-1</strain>
    </source>
</reference>
<dbReference type="InterPro" id="IPR037135">
    <property type="entry name" value="DUF1653-like_dom_sf"/>
</dbReference>
<evidence type="ECO:0000259" key="1">
    <source>
        <dbReference type="Pfam" id="PF07866"/>
    </source>
</evidence>
<keyword evidence="3" id="KW-1185">Reference proteome</keyword>
<dbReference type="Pfam" id="PF07866">
    <property type="entry name" value="DUF1653"/>
    <property type="match status" value="1"/>
</dbReference>
<organism evidence="2 3">
    <name type="scientific">Blautia hominis</name>
    <dbReference type="NCBI Taxonomy" id="2025493"/>
    <lineage>
        <taxon>Bacteria</taxon>
        <taxon>Bacillati</taxon>
        <taxon>Bacillota</taxon>
        <taxon>Clostridia</taxon>
        <taxon>Lachnospirales</taxon>
        <taxon>Lachnospiraceae</taxon>
        <taxon>Blautia</taxon>
    </lineage>
</organism>
<accession>A0ABQ0B9C3</accession>
<name>A0ABQ0B9C3_9FIRM</name>
<comment type="caution">
    <text evidence="2">The sequence shown here is derived from an EMBL/GenBank/DDBJ whole genome shotgun (WGS) entry which is preliminary data.</text>
</comment>
<gene>
    <name evidence="2" type="ORF">K040078D81_21570</name>
</gene>